<dbReference type="PANTHER" id="PTHR30055">
    <property type="entry name" value="HTH-TYPE TRANSCRIPTIONAL REGULATOR RUTR"/>
    <property type="match status" value="1"/>
</dbReference>
<dbReference type="InterPro" id="IPR001647">
    <property type="entry name" value="HTH_TetR"/>
</dbReference>
<sequence>MRKDAQQNRDKILTAAVHLFESQSVETVSMKDIATAAGIGPGTLYRNYPNKSALCLDVSLVDIQAFVDDAHDYLAQTTDTAIAQFEQVLTRYLQFRERRLQLLASIENGATVMATYYQSDLYQQLVAVFMQVLKPLSGDLKIGELKFRADMLLAMLKSNSYAYQRQQGLTRADLLANLSRLMIKKGTQN</sequence>
<dbReference type="Proteomes" id="UP000289996">
    <property type="component" value="Unassembled WGS sequence"/>
</dbReference>
<gene>
    <name evidence="6" type="ORF">MUDAN_MDHGFNIF_02746</name>
</gene>
<evidence type="ECO:0000256" key="2">
    <source>
        <dbReference type="ARBA" id="ARBA00023125"/>
    </source>
</evidence>
<keyword evidence="1" id="KW-0805">Transcription regulation</keyword>
<reference evidence="6 7" key="1">
    <citation type="submission" date="2018-11" db="EMBL/GenBank/DDBJ databases">
        <authorList>
            <person name="Wuyts S."/>
        </authorList>
    </citation>
    <scope>NUCLEOTIDE SEQUENCE [LARGE SCALE GENOMIC DNA]</scope>
    <source>
        <strain evidence="6">Lactobacillus mudanjiangensis AMBF249</strain>
    </source>
</reference>
<dbReference type="InterPro" id="IPR009057">
    <property type="entry name" value="Homeodomain-like_sf"/>
</dbReference>
<dbReference type="InterPro" id="IPR050109">
    <property type="entry name" value="HTH-type_TetR-like_transc_reg"/>
</dbReference>
<dbReference type="RefSeq" id="WP_165450026.1">
    <property type="nucleotide sequence ID" value="NZ_BJDY01000004.1"/>
</dbReference>
<evidence type="ECO:0000259" key="5">
    <source>
        <dbReference type="PROSITE" id="PS50977"/>
    </source>
</evidence>
<dbReference type="PROSITE" id="PS50977">
    <property type="entry name" value="HTH_TETR_2"/>
    <property type="match status" value="1"/>
</dbReference>
<name>A0A660DWA7_9LACO</name>
<organism evidence="6 7">
    <name type="scientific">Lactiplantibacillus mudanjiangensis</name>
    <dbReference type="NCBI Taxonomy" id="1296538"/>
    <lineage>
        <taxon>Bacteria</taxon>
        <taxon>Bacillati</taxon>
        <taxon>Bacillota</taxon>
        <taxon>Bacilli</taxon>
        <taxon>Lactobacillales</taxon>
        <taxon>Lactobacillaceae</taxon>
        <taxon>Lactiplantibacillus</taxon>
    </lineage>
</organism>
<dbReference type="AlphaFoldDB" id="A0A660DWA7"/>
<proteinExistence type="predicted"/>
<dbReference type="Gene3D" id="1.10.357.10">
    <property type="entry name" value="Tetracycline Repressor, domain 2"/>
    <property type="match status" value="1"/>
</dbReference>
<evidence type="ECO:0000256" key="1">
    <source>
        <dbReference type="ARBA" id="ARBA00023015"/>
    </source>
</evidence>
<accession>A0A660DWA7</accession>
<dbReference type="EMBL" id="UYIG01000068">
    <property type="protein sequence ID" value="VDG27929.1"/>
    <property type="molecule type" value="Genomic_DNA"/>
</dbReference>
<dbReference type="SUPFAM" id="SSF46689">
    <property type="entry name" value="Homeodomain-like"/>
    <property type="match status" value="1"/>
</dbReference>
<dbReference type="Pfam" id="PF00440">
    <property type="entry name" value="TetR_N"/>
    <property type="match status" value="1"/>
</dbReference>
<dbReference type="PRINTS" id="PR00455">
    <property type="entry name" value="HTHTETR"/>
</dbReference>
<evidence type="ECO:0000313" key="7">
    <source>
        <dbReference type="Proteomes" id="UP000289996"/>
    </source>
</evidence>
<keyword evidence="3" id="KW-0804">Transcription</keyword>
<keyword evidence="2 4" id="KW-0238">DNA-binding</keyword>
<keyword evidence="7" id="KW-1185">Reference proteome</keyword>
<feature type="domain" description="HTH tetR-type" evidence="5">
    <location>
        <begin position="6"/>
        <end position="66"/>
    </location>
</feature>
<dbReference type="GO" id="GO:0003700">
    <property type="term" value="F:DNA-binding transcription factor activity"/>
    <property type="evidence" value="ECO:0007669"/>
    <property type="project" value="TreeGrafter"/>
</dbReference>
<feature type="DNA-binding region" description="H-T-H motif" evidence="4">
    <location>
        <begin position="29"/>
        <end position="48"/>
    </location>
</feature>
<evidence type="ECO:0000256" key="4">
    <source>
        <dbReference type="PROSITE-ProRule" id="PRU00335"/>
    </source>
</evidence>
<protein>
    <submittedName>
        <fullName evidence="6">Transcription regulator (Putative) [Lactobacillus plantarum JDM1]</fullName>
    </submittedName>
</protein>
<evidence type="ECO:0000256" key="3">
    <source>
        <dbReference type="ARBA" id="ARBA00023163"/>
    </source>
</evidence>
<evidence type="ECO:0000313" key="6">
    <source>
        <dbReference type="EMBL" id="VDG27929.1"/>
    </source>
</evidence>
<dbReference type="PANTHER" id="PTHR30055:SF234">
    <property type="entry name" value="HTH-TYPE TRANSCRIPTIONAL REGULATOR BETI"/>
    <property type="match status" value="1"/>
</dbReference>
<dbReference type="GO" id="GO:0000976">
    <property type="term" value="F:transcription cis-regulatory region binding"/>
    <property type="evidence" value="ECO:0007669"/>
    <property type="project" value="TreeGrafter"/>
</dbReference>